<keyword evidence="10" id="KW-1185">Reference proteome</keyword>
<accession>A0A830D7X9</accession>
<dbReference type="InterPro" id="IPR044965">
    <property type="entry name" value="Glyco_hydro_17_plant"/>
</dbReference>
<proteinExistence type="inferred from homology"/>
<evidence type="ECO:0000256" key="3">
    <source>
        <dbReference type="ARBA" id="ARBA00012780"/>
    </source>
</evidence>
<dbReference type="PANTHER" id="PTHR32227">
    <property type="entry name" value="GLUCAN ENDO-1,3-BETA-GLUCOSIDASE BG1-RELATED-RELATED"/>
    <property type="match status" value="1"/>
</dbReference>
<dbReference type="EMBL" id="BMAC01000812">
    <property type="protein sequence ID" value="GFQ03256.1"/>
    <property type="molecule type" value="Genomic_DNA"/>
</dbReference>
<evidence type="ECO:0000256" key="1">
    <source>
        <dbReference type="ARBA" id="ARBA00000382"/>
    </source>
</evidence>
<organism evidence="9 10">
    <name type="scientific">Phtheirospermum japonicum</name>
    <dbReference type="NCBI Taxonomy" id="374723"/>
    <lineage>
        <taxon>Eukaryota</taxon>
        <taxon>Viridiplantae</taxon>
        <taxon>Streptophyta</taxon>
        <taxon>Embryophyta</taxon>
        <taxon>Tracheophyta</taxon>
        <taxon>Spermatophyta</taxon>
        <taxon>Magnoliopsida</taxon>
        <taxon>eudicotyledons</taxon>
        <taxon>Gunneridae</taxon>
        <taxon>Pentapetalae</taxon>
        <taxon>asterids</taxon>
        <taxon>lamiids</taxon>
        <taxon>Lamiales</taxon>
        <taxon>Orobanchaceae</taxon>
        <taxon>Orobanchaceae incertae sedis</taxon>
        <taxon>Phtheirospermum</taxon>
    </lineage>
</organism>
<sequence length="384" mass="42666">MTYLRVFLLTLFIFSDSLLSSIHGLGLGVNYGRIADNIPATPRVASLLHSIDITRVRLYDADPDVLTAFANTGVELVIEIGNELVQEMTDPAQALTWVQQKVQPFLPHTKIKSIAVGNEILTGTDDVLKSNLLPAMQSVNRAIQTLGLHNNIYVTTAHAYDIMGNSYPPSAGSFRKELVDYFQGILKFHAENKSPFLINAYPFFAYKAEPEHIPLSYVLFEPNPGMVDPGTNLHYDNMLYAQIDAVYAAIELLGFSDLEVKVSETGWPSKGDQDEVGATVQNAGLYNGNLFNRIKQNQGTPAKPNVPVDVFIFALFNENLKPGPLSERNYGLYYPDATPVYNIGSNPHPGGSDPQGGDPSGSWKNVRIYKFYYLLFFYDFLLRL</sequence>
<evidence type="ECO:0000256" key="2">
    <source>
        <dbReference type="ARBA" id="ARBA00008773"/>
    </source>
</evidence>
<comment type="similarity">
    <text evidence="2 7">Belongs to the glycosyl hydrolase 17 family.</text>
</comment>
<dbReference type="Gene3D" id="3.20.20.80">
    <property type="entry name" value="Glycosidases"/>
    <property type="match status" value="1"/>
</dbReference>
<evidence type="ECO:0000256" key="7">
    <source>
        <dbReference type="RuleBase" id="RU004335"/>
    </source>
</evidence>
<keyword evidence="4 8" id="KW-0732">Signal</keyword>
<dbReference type="InterPro" id="IPR017853">
    <property type="entry name" value="GH"/>
</dbReference>
<dbReference type="SUPFAM" id="SSF51445">
    <property type="entry name" value="(Trans)glycosidases"/>
    <property type="match status" value="1"/>
</dbReference>
<reference evidence="9" key="1">
    <citation type="submission" date="2020-07" db="EMBL/GenBank/DDBJ databases">
        <title>Ethylene signaling mediates host invasion by parasitic plants.</title>
        <authorList>
            <person name="Yoshida S."/>
        </authorList>
    </citation>
    <scope>NUCLEOTIDE SEQUENCE</scope>
    <source>
        <strain evidence="9">Okayama</strain>
    </source>
</reference>
<dbReference type="OrthoDB" id="77201at2759"/>
<dbReference type="GO" id="GO:0005975">
    <property type="term" value="P:carbohydrate metabolic process"/>
    <property type="evidence" value="ECO:0007669"/>
    <property type="project" value="InterPro"/>
</dbReference>
<dbReference type="FunFam" id="3.20.20.80:FF:000005">
    <property type="entry name" value="Glucan endo-1,3-beta-glucosidase 14"/>
    <property type="match status" value="1"/>
</dbReference>
<dbReference type="AlphaFoldDB" id="A0A830D7X9"/>
<evidence type="ECO:0000256" key="4">
    <source>
        <dbReference type="ARBA" id="ARBA00022729"/>
    </source>
</evidence>
<evidence type="ECO:0000256" key="6">
    <source>
        <dbReference type="ARBA" id="ARBA00023295"/>
    </source>
</evidence>
<dbReference type="EC" id="3.2.1.39" evidence="3"/>
<dbReference type="GO" id="GO:0042973">
    <property type="term" value="F:glucan endo-1,3-beta-D-glucosidase activity"/>
    <property type="evidence" value="ECO:0007669"/>
    <property type="project" value="UniProtKB-EC"/>
</dbReference>
<comment type="caution">
    <text evidence="9">The sequence shown here is derived from an EMBL/GenBank/DDBJ whole genome shotgun (WGS) entry which is preliminary data.</text>
</comment>
<comment type="catalytic activity">
    <reaction evidence="1">
        <text>Hydrolysis of (1-&gt;3)-beta-D-glucosidic linkages in (1-&gt;3)-beta-D-glucans.</text>
        <dbReference type="EC" id="3.2.1.39"/>
    </reaction>
</comment>
<dbReference type="Proteomes" id="UP000653305">
    <property type="component" value="Unassembled WGS sequence"/>
</dbReference>
<gene>
    <name evidence="9" type="ORF">PHJA_002469400</name>
</gene>
<evidence type="ECO:0000256" key="5">
    <source>
        <dbReference type="ARBA" id="ARBA00022801"/>
    </source>
</evidence>
<evidence type="ECO:0000313" key="9">
    <source>
        <dbReference type="EMBL" id="GFQ03256.1"/>
    </source>
</evidence>
<name>A0A830D7X9_9LAMI</name>
<evidence type="ECO:0000256" key="8">
    <source>
        <dbReference type="SAM" id="SignalP"/>
    </source>
</evidence>
<feature type="chain" id="PRO_5032860109" description="glucan endo-1,3-beta-D-glucosidase" evidence="8">
    <location>
        <begin position="25"/>
        <end position="384"/>
    </location>
</feature>
<keyword evidence="5" id="KW-0378">Hydrolase</keyword>
<feature type="signal peptide" evidence="8">
    <location>
        <begin position="1"/>
        <end position="24"/>
    </location>
</feature>
<keyword evidence="6" id="KW-0326">Glycosidase</keyword>
<dbReference type="Pfam" id="PF00332">
    <property type="entry name" value="Glyco_hydro_17"/>
    <property type="match status" value="1"/>
</dbReference>
<evidence type="ECO:0000313" key="10">
    <source>
        <dbReference type="Proteomes" id="UP000653305"/>
    </source>
</evidence>
<dbReference type="InterPro" id="IPR000490">
    <property type="entry name" value="Glyco_hydro_17"/>
</dbReference>
<protein>
    <recommendedName>
        <fullName evidence="3">glucan endo-1,3-beta-D-glucosidase</fullName>
        <ecNumber evidence="3">3.2.1.39</ecNumber>
    </recommendedName>
</protein>